<feature type="coiled-coil region" evidence="16">
    <location>
        <begin position="411"/>
        <end position="438"/>
    </location>
</feature>
<dbReference type="Gene3D" id="3.40.190.10">
    <property type="entry name" value="Periplasmic binding protein-like II"/>
    <property type="match status" value="2"/>
</dbReference>
<evidence type="ECO:0000256" key="9">
    <source>
        <dbReference type="ARBA" id="ARBA00023170"/>
    </source>
</evidence>
<dbReference type="Pfam" id="PF10613">
    <property type="entry name" value="Lig_chan-Glu_bd"/>
    <property type="match status" value="1"/>
</dbReference>
<dbReference type="STRING" id="418985.A0A1V9XR71"/>
<evidence type="ECO:0000256" key="18">
    <source>
        <dbReference type="SAM" id="Phobius"/>
    </source>
</evidence>
<feature type="binding site" evidence="13">
    <location>
        <position position="205"/>
    </location>
    <ligand>
        <name>L-glutamate</name>
        <dbReference type="ChEBI" id="CHEBI:29985"/>
    </ligand>
</feature>
<feature type="disulfide bond" evidence="15">
    <location>
        <begin position="260"/>
        <end position="313"/>
    </location>
</feature>
<keyword evidence="12" id="KW-0407">Ion channel</keyword>
<keyword evidence="6 18" id="KW-1133">Transmembrane helix</keyword>
<reference evidence="20 21" key="1">
    <citation type="journal article" date="2017" name="Gigascience">
        <title>Draft genome of the honey bee ectoparasitic mite, Tropilaelaps mercedesae, is shaped by the parasitic life history.</title>
        <authorList>
            <person name="Dong X."/>
            <person name="Armstrong S.D."/>
            <person name="Xia D."/>
            <person name="Makepeace B.L."/>
            <person name="Darby A.C."/>
            <person name="Kadowaki T."/>
        </authorList>
    </citation>
    <scope>NUCLEOTIDE SEQUENCE [LARGE SCALE GENOMIC DNA]</scope>
    <source>
        <strain evidence="20">Wuxi-XJTLU</strain>
    </source>
</reference>
<evidence type="ECO:0000256" key="13">
    <source>
        <dbReference type="PIRSR" id="PIRSR601508-1"/>
    </source>
</evidence>
<evidence type="ECO:0000256" key="12">
    <source>
        <dbReference type="ARBA" id="ARBA00023303"/>
    </source>
</evidence>
<keyword evidence="11" id="KW-1071">Ligand-gated ion channel</keyword>
<comment type="subcellular location">
    <subcellularLocation>
        <location evidence="1">Cell membrane</location>
        <topology evidence="1">Multi-pass membrane protein</topology>
    </subcellularLocation>
</comment>
<dbReference type="GO" id="GO:0015276">
    <property type="term" value="F:ligand-gated monoatomic ion channel activity"/>
    <property type="evidence" value="ECO:0007669"/>
    <property type="project" value="InterPro"/>
</dbReference>
<dbReference type="AlphaFoldDB" id="A0A1V9XR71"/>
<dbReference type="GO" id="GO:0005886">
    <property type="term" value="C:plasma membrane"/>
    <property type="evidence" value="ECO:0007669"/>
    <property type="project" value="UniProtKB-SubCell"/>
</dbReference>
<evidence type="ECO:0000256" key="10">
    <source>
        <dbReference type="ARBA" id="ARBA00023180"/>
    </source>
</evidence>
<evidence type="ECO:0000256" key="16">
    <source>
        <dbReference type="SAM" id="Coils"/>
    </source>
</evidence>
<evidence type="ECO:0000256" key="6">
    <source>
        <dbReference type="ARBA" id="ARBA00022989"/>
    </source>
</evidence>
<feature type="binding site" evidence="13">
    <location>
        <position position="36"/>
    </location>
    <ligand>
        <name>L-glutamate</name>
        <dbReference type="ChEBI" id="CHEBI:29985"/>
    </ligand>
</feature>
<evidence type="ECO:0000256" key="1">
    <source>
        <dbReference type="ARBA" id="ARBA00004651"/>
    </source>
</evidence>
<evidence type="ECO:0000256" key="7">
    <source>
        <dbReference type="ARBA" id="ARBA00023065"/>
    </source>
</evidence>
<dbReference type="SUPFAM" id="SSF53850">
    <property type="entry name" value="Periplasmic binding protein-like II"/>
    <property type="match status" value="1"/>
</dbReference>
<dbReference type="PRINTS" id="PR00177">
    <property type="entry name" value="NMDARECEPTOR"/>
</dbReference>
<keyword evidence="8 18" id="KW-0472">Membrane</keyword>
<evidence type="ECO:0000256" key="11">
    <source>
        <dbReference type="ARBA" id="ARBA00023286"/>
    </source>
</evidence>
<dbReference type="InterPro" id="IPR001508">
    <property type="entry name" value="Iono_Glu_rcpt_met"/>
</dbReference>
<feature type="transmembrane region" description="Helical" evidence="18">
    <location>
        <begin position="74"/>
        <end position="97"/>
    </location>
</feature>
<comment type="caution">
    <text evidence="20">The sequence shown here is derived from an EMBL/GenBank/DDBJ whole genome shotgun (WGS) entry which is preliminary data.</text>
</comment>
<accession>A0A1V9XR71</accession>
<evidence type="ECO:0000259" key="19">
    <source>
        <dbReference type="SMART" id="SM00079"/>
    </source>
</evidence>
<dbReference type="GO" id="GO:0038023">
    <property type="term" value="F:signaling receptor activity"/>
    <property type="evidence" value="ECO:0007669"/>
    <property type="project" value="InterPro"/>
</dbReference>
<evidence type="ECO:0000256" key="5">
    <source>
        <dbReference type="ARBA" id="ARBA00022692"/>
    </source>
</evidence>
<feature type="binding site" evidence="13">
    <location>
        <position position="246"/>
    </location>
    <ligand>
        <name>L-glutamate</name>
        <dbReference type="ChEBI" id="CHEBI:29985"/>
    </ligand>
</feature>
<evidence type="ECO:0000256" key="17">
    <source>
        <dbReference type="SAM" id="MobiDB-lite"/>
    </source>
</evidence>
<keyword evidence="16" id="KW-0175">Coiled coil</keyword>
<protein>
    <submittedName>
        <fullName evidence="20">Glutamate-like</fullName>
    </submittedName>
</protein>
<dbReference type="InParanoid" id="A0A1V9XR71"/>
<keyword evidence="9" id="KW-0675">Receptor</keyword>
<dbReference type="Proteomes" id="UP000192247">
    <property type="component" value="Unassembled WGS sequence"/>
</dbReference>
<sequence>MIVTISKHGNWNGLIAALLNRHTDIVVTSIKINSDRQEAVDFTVPFLETGIAIVVAKRTGIISPKAFLEPFDTISWLLILLVGIQVAAFSIFIFEFLSPDGYDMKITPPRGYKFSLFRTYWLVWAVLFGAAVNVDCPRGYTARFMSNVWAMFAVVFLAIYTANLAAFMITREEYYDLTGIEDARLRYPHLMEPPFRFGTIPYGNTEQVLQRNKPTMYEYMRPYNRSNVNEGIKAVKKGTLDAFIYDATVLDYFVGQDDECRLLTVGSWYAMTGYGFALPKKSKYLQMFNRQMIEYREHGDLERLQRFWLQGACKPDKRKRNAGNPLDINQFMSAFLLLGCGVLLTVVLLLLEHVYFKYCRKQLAKATSGSCFALISLSMGKSLSFRDAVYSAQGMLLRRATESRFLQAAEHERLQADVARLARELDAARQKIKTLEGGLTGGTAKNAGGSGGSLDELRQSGLDTGSVPGSQRGARQLPPRRTPLTGPLAISGSHPNVADNNIIGLRQASIHSNTSAGLESPTRSLARLTGSHEDLLRHRDLTRTKVHSNEPLVITQMGALPAVPPHSVVFQQQHAMAKAHIMEKETVL</sequence>
<evidence type="ECO:0000256" key="2">
    <source>
        <dbReference type="ARBA" id="ARBA00008685"/>
    </source>
</evidence>
<evidence type="ECO:0000313" key="20">
    <source>
        <dbReference type="EMBL" id="OQR76006.1"/>
    </source>
</evidence>
<gene>
    <name evidence="20" type="ORF">BIW11_08049</name>
</gene>
<dbReference type="OrthoDB" id="5984008at2759"/>
<dbReference type="FunFam" id="3.40.190.10:FF:000155">
    <property type="entry name" value="Glutamate receptor ionotropic, NMDA 2B"/>
    <property type="match status" value="1"/>
</dbReference>
<dbReference type="InterPro" id="IPR001320">
    <property type="entry name" value="Iontro_rcpt_C"/>
</dbReference>
<keyword evidence="7" id="KW-0406">Ion transport</keyword>
<organism evidence="20 21">
    <name type="scientific">Tropilaelaps mercedesae</name>
    <dbReference type="NCBI Taxonomy" id="418985"/>
    <lineage>
        <taxon>Eukaryota</taxon>
        <taxon>Metazoa</taxon>
        <taxon>Ecdysozoa</taxon>
        <taxon>Arthropoda</taxon>
        <taxon>Chelicerata</taxon>
        <taxon>Arachnida</taxon>
        <taxon>Acari</taxon>
        <taxon>Parasitiformes</taxon>
        <taxon>Mesostigmata</taxon>
        <taxon>Gamasina</taxon>
        <taxon>Dermanyssoidea</taxon>
        <taxon>Laelapidae</taxon>
        <taxon>Tropilaelaps</taxon>
    </lineage>
</organism>
<dbReference type="InterPro" id="IPR019594">
    <property type="entry name" value="Glu/Gly-bd"/>
</dbReference>
<dbReference type="InterPro" id="IPR015683">
    <property type="entry name" value="Ionotropic_Glu_rcpt"/>
</dbReference>
<feature type="domain" description="Ionotropic glutamate receptor C-terminal" evidence="19">
    <location>
        <begin position="2"/>
        <end position="311"/>
    </location>
</feature>
<keyword evidence="21" id="KW-1185">Reference proteome</keyword>
<evidence type="ECO:0000256" key="3">
    <source>
        <dbReference type="ARBA" id="ARBA00022448"/>
    </source>
</evidence>
<feature type="transmembrane region" description="Helical" evidence="18">
    <location>
        <begin position="148"/>
        <end position="169"/>
    </location>
</feature>
<keyword evidence="3" id="KW-0813">Transport</keyword>
<feature type="region of interest" description="Disordered" evidence="17">
    <location>
        <begin position="438"/>
        <end position="482"/>
    </location>
</feature>
<name>A0A1V9XR71_9ACAR</name>
<dbReference type="PANTHER" id="PTHR18966">
    <property type="entry name" value="IONOTROPIC GLUTAMATE RECEPTOR"/>
    <property type="match status" value="1"/>
</dbReference>
<evidence type="ECO:0000256" key="14">
    <source>
        <dbReference type="PIRSR" id="PIRSR601508-2"/>
    </source>
</evidence>
<comment type="similarity">
    <text evidence="2">Belongs to the glutamate-gated ion channel (TC 1.A.10.1) family.</text>
</comment>
<keyword evidence="5 18" id="KW-0812">Transmembrane</keyword>
<keyword evidence="4" id="KW-1003">Cell membrane</keyword>
<evidence type="ECO:0000256" key="15">
    <source>
        <dbReference type="PIRSR" id="PIRSR601508-3"/>
    </source>
</evidence>
<dbReference type="FunFam" id="1.10.287.70:FF:000199">
    <property type="entry name" value="Glutamate receptor ionotropic, NMDA 2B"/>
    <property type="match status" value="1"/>
</dbReference>
<dbReference type="EMBL" id="MNPL01005456">
    <property type="protein sequence ID" value="OQR76006.1"/>
    <property type="molecule type" value="Genomic_DNA"/>
</dbReference>
<evidence type="ECO:0000256" key="8">
    <source>
        <dbReference type="ARBA" id="ARBA00023136"/>
    </source>
</evidence>
<keyword evidence="10" id="KW-0325">Glycoprotein</keyword>
<proteinExistence type="inferred from homology"/>
<feature type="transmembrane region" description="Helical" evidence="18">
    <location>
        <begin position="117"/>
        <end position="136"/>
    </location>
</feature>
<dbReference type="Pfam" id="PF00060">
    <property type="entry name" value="Lig_chan"/>
    <property type="match status" value="1"/>
</dbReference>
<feature type="transmembrane region" description="Helical" evidence="18">
    <location>
        <begin position="331"/>
        <end position="351"/>
    </location>
</feature>
<evidence type="ECO:0000313" key="21">
    <source>
        <dbReference type="Proteomes" id="UP000192247"/>
    </source>
</evidence>
<keyword evidence="15" id="KW-1015">Disulfide bond</keyword>
<evidence type="ECO:0000256" key="4">
    <source>
        <dbReference type="ARBA" id="ARBA00022475"/>
    </source>
</evidence>
<dbReference type="SMART" id="SM00079">
    <property type="entry name" value="PBPe"/>
    <property type="match status" value="1"/>
</dbReference>
<feature type="site" description="Crucial to convey clamshell closure to channel opening" evidence="14">
    <location>
        <position position="177"/>
    </location>
</feature>